<keyword evidence="8" id="KW-0868">Chloride</keyword>
<evidence type="ECO:0000256" key="1">
    <source>
        <dbReference type="ARBA" id="ARBA00004141"/>
    </source>
</evidence>
<keyword evidence="4 10" id="KW-1133">Transmembrane helix</keyword>
<dbReference type="InterPro" id="IPR001807">
    <property type="entry name" value="ClC"/>
</dbReference>
<feature type="transmembrane region" description="Helical" evidence="10">
    <location>
        <begin position="243"/>
        <end position="264"/>
    </location>
</feature>
<keyword evidence="5" id="KW-0406">Ion transport</keyword>
<keyword evidence="7" id="KW-0869">Chloride channel</keyword>
<evidence type="ECO:0000256" key="8">
    <source>
        <dbReference type="ARBA" id="ARBA00023214"/>
    </source>
</evidence>
<dbReference type="RefSeq" id="WP_386028896.1">
    <property type="nucleotide sequence ID" value="NZ_JBHUHX010000062.1"/>
</dbReference>
<evidence type="ECO:0000256" key="3">
    <source>
        <dbReference type="ARBA" id="ARBA00022692"/>
    </source>
</evidence>
<comment type="subcellular location">
    <subcellularLocation>
        <location evidence="1">Membrane</location>
        <topology evidence="1">Multi-pass membrane protein</topology>
    </subcellularLocation>
</comment>
<dbReference type="InterPro" id="IPR014743">
    <property type="entry name" value="Cl-channel_core"/>
</dbReference>
<feature type="transmembrane region" description="Helical" evidence="10">
    <location>
        <begin position="28"/>
        <end position="53"/>
    </location>
</feature>
<feature type="transmembrane region" description="Helical" evidence="10">
    <location>
        <begin position="406"/>
        <end position="425"/>
    </location>
</feature>
<evidence type="ECO:0000256" key="5">
    <source>
        <dbReference type="ARBA" id="ARBA00023065"/>
    </source>
</evidence>
<feature type="transmembrane region" description="Helical" evidence="10">
    <location>
        <begin position="315"/>
        <end position="338"/>
    </location>
</feature>
<gene>
    <name evidence="11" type="ORF">ACFSJC_19470</name>
</gene>
<dbReference type="SUPFAM" id="SSF81340">
    <property type="entry name" value="Clc chloride channel"/>
    <property type="match status" value="1"/>
</dbReference>
<keyword evidence="6 10" id="KW-0472">Membrane</keyword>
<keyword evidence="3 10" id="KW-0812">Transmembrane</keyword>
<evidence type="ECO:0000256" key="4">
    <source>
        <dbReference type="ARBA" id="ARBA00022989"/>
    </source>
</evidence>
<evidence type="ECO:0000256" key="7">
    <source>
        <dbReference type="ARBA" id="ARBA00023173"/>
    </source>
</evidence>
<evidence type="ECO:0000256" key="9">
    <source>
        <dbReference type="ARBA" id="ARBA00023303"/>
    </source>
</evidence>
<feature type="transmembrane region" description="Helical" evidence="10">
    <location>
        <begin position="345"/>
        <end position="366"/>
    </location>
</feature>
<dbReference type="Proteomes" id="UP001597337">
    <property type="component" value="Unassembled WGS sequence"/>
</dbReference>
<feature type="transmembrane region" description="Helical" evidence="10">
    <location>
        <begin position="117"/>
        <end position="139"/>
    </location>
</feature>
<dbReference type="Gene3D" id="1.10.3080.10">
    <property type="entry name" value="Clc chloride channel"/>
    <property type="match status" value="1"/>
</dbReference>
<evidence type="ECO:0000313" key="11">
    <source>
        <dbReference type="EMBL" id="MFD2114034.1"/>
    </source>
</evidence>
<protein>
    <submittedName>
        <fullName evidence="11">Chloride channel protein</fullName>
    </submittedName>
</protein>
<proteinExistence type="predicted"/>
<dbReference type="PANTHER" id="PTHR43427">
    <property type="entry name" value="CHLORIDE CHANNEL PROTEIN CLC-E"/>
    <property type="match status" value="1"/>
</dbReference>
<evidence type="ECO:0000256" key="2">
    <source>
        <dbReference type="ARBA" id="ARBA00022448"/>
    </source>
</evidence>
<dbReference type="PRINTS" id="PR00762">
    <property type="entry name" value="CLCHANNEL"/>
</dbReference>
<reference evidence="12" key="1">
    <citation type="journal article" date="2019" name="Int. J. Syst. Evol. Microbiol.">
        <title>The Global Catalogue of Microorganisms (GCM) 10K type strain sequencing project: providing services to taxonomists for standard genome sequencing and annotation.</title>
        <authorList>
            <consortium name="The Broad Institute Genomics Platform"/>
            <consortium name="The Broad Institute Genome Sequencing Center for Infectious Disease"/>
            <person name="Wu L."/>
            <person name="Ma J."/>
        </authorList>
    </citation>
    <scope>NUCLEOTIDE SEQUENCE [LARGE SCALE GENOMIC DNA]</scope>
    <source>
        <strain evidence="12">KACC 12597</strain>
    </source>
</reference>
<dbReference type="EMBL" id="JBHUHX010000062">
    <property type="protein sequence ID" value="MFD2114034.1"/>
    <property type="molecule type" value="Genomic_DNA"/>
</dbReference>
<feature type="transmembrane region" description="Helical" evidence="10">
    <location>
        <begin position="372"/>
        <end position="394"/>
    </location>
</feature>
<dbReference type="PANTHER" id="PTHR43427:SF6">
    <property type="entry name" value="CHLORIDE CHANNEL PROTEIN CLC-E"/>
    <property type="match status" value="1"/>
</dbReference>
<evidence type="ECO:0000256" key="6">
    <source>
        <dbReference type="ARBA" id="ARBA00023136"/>
    </source>
</evidence>
<sequence length="581" mass="61441">MLFRRFLRHRPRLDLEALRLRLSRPDALLWHALLGLIAGLATGVLIVGFRLSVEGFQAVMLPLHGENYEALSLWMRLLLPLVGALAIGVIFVRFAQGIPVLGVARVMERMEYHQGHLTARGLVLQFVGAAIAIVSGHSVGREGPHVYLGAASGSLIGQGLALPNNSIRNMAACGTAAGIAASFNTPLAGVIFALEVLALEYSIAGFIPIILAAVSANAVSVAVFGSAPVFQVHPFLLTSLSDLLPVAVLGLAAGALSAAYIQALQSCARFGKRFPYFWRIVLAGLTAGLCGMLVPEVMGLGYDTLHSLLAGQLPWAFLLVLLLVKLIATSTSVGFGIPGGTIGPALFMGAVIGNLVAGLAGLWVPIDASHASYYALLGMGAMMGASLQAPLAALTAIVELAHSPGVMMPGMLAIILAVVTTSQLFRKNSLFLGVLRANGLDYRANPVVELLRRSAVGGAMNTNFRRQPALMTRAAAERLMGEGPEWIIIETARGPSLLMPGIAIASHLAHDPEAQEIDLLAIPAERLELAPVHLQATLKEALDILRARGVEALYVQRPIAPGIDHIYGVLTKGRIESAYRY</sequence>
<feature type="transmembrane region" description="Helical" evidence="10">
    <location>
        <begin position="201"/>
        <end position="223"/>
    </location>
</feature>
<feature type="transmembrane region" description="Helical" evidence="10">
    <location>
        <begin position="169"/>
        <end position="194"/>
    </location>
</feature>
<accession>A0ABW4YF07</accession>
<keyword evidence="2" id="KW-0813">Transport</keyword>
<name>A0ABW4YF07_9GAMM</name>
<dbReference type="InterPro" id="IPR050368">
    <property type="entry name" value="ClC-type_chloride_channel"/>
</dbReference>
<evidence type="ECO:0000313" key="12">
    <source>
        <dbReference type="Proteomes" id="UP001597337"/>
    </source>
</evidence>
<feature type="transmembrane region" description="Helical" evidence="10">
    <location>
        <begin position="276"/>
        <end position="295"/>
    </location>
</feature>
<keyword evidence="9" id="KW-0407">Ion channel</keyword>
<dbReference type="CDD" id="cd00400">
    <property type="entry name" value="Voltage_gated_ClC"/>
    <property type="match status" value="1"/>
</dbReference>
<evidence type="ECO:0000256" key="10">
    <source>
        <dbReference type="SAM" id="Phobius"/>
    </source>
</evidence>
<organism evidence="11 12">
    <name type="scientific">Thiorhodococcus fuscus</name>
    <dbReference type="NCBI Taxonomy" id="527200"/>
    <lineage>
        <taxon>Bacteria</taxon>
        <taxon>Pseudomonadati</taxon>
        <taxon>Pseudomonadota</taxon>
        <taxon>Gammaproteobacteria</taxon>
        <taxon>Chromatiales</taxon>
        <taxon>Chromatiaceae</taxon>
        <taxon>Thiorhodococcus</taxon>
    </lineage>
</organism>
<keyword evidence="12" id="KW-1185">Reference proteome</keyword>
<comment type="caution">
    <text evidence="11">The sequence shown here is derived from an EMBL/GenBank/DDBJ whole genome shotgun (WGS) entry which is preliminary data.</text>
</comment>
<dbReference type="Pfam" id="PF00654">
    <property type="entry name" value="Voltage_CLC"/>
    <property type="match status" value="1"/>
</dbReference>
<feature type="transmembrane region" description="Helical" evidence="10">
    <location>
        <begin position="73"/>
        <end position="96"/>
    </location>
</feature>